<evidence type="ECO:0008006" key="5">
    <source>
        <dbReference type="Google" id="ProtNLM"/>
    </source>
</evidence>
<sequence>MTGRRQKLTAICAALVATAALVAAGCSTSANDCQLGAHALAAAHAGKGGGKTDVKKQPPAASRSAAPAAPGPGKHAPRSKTPKKHHDDADCDDW</sequence>
<keyword evidence="4" id="KW-1185">Reference proteome</keyword>
<dbReference type="AlphaFoldDB" id="M3D3Y5"/>
<proteinExistence type="predicted"/>
<feature type="compositionally biased region" description="Low complexity" evidence="1">
    <location>
        <begin position="58"/>
        <end position="74"/>
    </location>
</feature>
<organism evidence="3 4">
    <name type="scientific">Streptomyces gancidicus BKS 13-15</name>
    <dbReference type="NCBI Taxonomy" id="1284664"/>
    <lineage>
        <taxon>Bacteria</taxon>
        <taxon>Bacillati</taxon>
        <taxon>Actinomycetota</taxon>
        <taxon>Actinomycetes</taxon>
        <taxon>Kitasatosporales</taxon>
        <taxon>Streptomycetaceae</taxon>
        <taxon>Streptomyces</taxon>
        <taxon>Streptomyces pseudogriseolus group</taxon>
    </lineage>
</organism>
<dbReference type="EMBL" id="AOHP01000004">
    <property type="protein sequence ID" value="EMF31098.1"/>
    <property type="molecule type" value="Genomic_DNA"/>
</dbReference>
<dbReference type="PROSITE" id="PS51257">
    <property type="entry name" value="PROKAR_LIPOPROTEIN"/>
    <property type="match status" value="1"/>
</dbReference>
<dbReference type="RefSeq" id="WP_006129703.1">
    <property type="nucleotide sequence ID" value="NZ_AOHP01000004.1"/>
</dbReference>
<feature type="compositionally biased region" description="Basic residues" evidence="1">
    <location>
        <begin position="75"/>
        <end position="84"/>
    </location>
</feature>
<evidence type="ECO:0000256" key="2">
    <source>
        <dbReference type="SAM" id="SignalP"/>
    </source>
</evidence>
<feature type="chain" id="PRO_5039404227" description="Lipoprotein" evidence="2">
    <location>
        <begin position="24"/>
        <end position="94"/>
    </location>
</feature>
<keyword evidence="2" id="KW-0732">Signal</keyword>
<evidence type="ECO:0000256" key="1">
    <source>
        <dbReference type="SAM" id="MobiDB-lite"/>
    </source>
</evidence>
<gene>
    <name evidence="3" type="ORF">H114_00677</name>
</gene>
<name>M3D3Y5_STREZ</name>
<comment type="caution">
    <text evidence="3">The sequence shown here is derived from an EMBL/GenBank/DDBJ whole genome shotgun (WGS) entry which is preliminary data.</text>
</comment>
<reference evidence="3 4" key="1">
    <citation type="journal article" date="2013" name="Genome Announc.">
        <title>Draft Genome Sequence of Streptomyces gancidicus Strain BKS 13-15.</title>
        <authorList>
            <person name="Kumar S."/>
            <person name="Kaur N."/>
            <person name="Singh N.K."/>
            <person name="Raghava G.P."/>
            <person name="Mayilraj S."/>
        </authorList>
    </citation>
    <scope>NUCLEOTIDE SEQUENCE [LARGE SCALE GENOMIC DNA]</scope>
    <source>
        <strain evidence="3 4">BKS 13-15</strain>
    </source>
</reference>
<evidence type="ECO:0000313" key="3">
    <source>
        <dbReference type="EMBL" id="EMF31098.1"/>
    </source>
</evidence>
<feature type="region of interest" description="Disordered" evidence="1">
    <location>
        <begin position="42"/>
        <end position="94"/>
    </location>
</feature>
<protein>
    <recommendedName>
        <fullName evidence="5">Lipoprotein</fullName>
    </recommendedName>
</protein>
<feature type="signal peptide" evidence="2">
    <location>
        <begin position="1"/>
        <end position="23"/>
    </location>
</feature>
<dbReference type="PATRIC" id="fig|1284664.3.peg.141"/>
<dbReference type="Proteomes" id="UP000011732">
    <property type="component" value="Unassembled WGS sequence"/>
</dbReference>
<accession>M3D3Y5</accession>
<evidence type="ECO:0000313" key="4">
    <source>
        <dbReference type="Proteomes" id="UP000011732"/>
    </source>
</evidence>